<dbReference type="SMART" id="SM00220">
    <property type="entry name" value="S_TKc"/>
    <property type="match status" value="1"/>
</dbReference>
<feature type="domain" description="Protein kinase" evidence="10">
    <location>
        <begin position="40"/>
        <end position="599"/>
    </location>
</feature>
<evidence type="ECO:0000259" key="10">
    <source>
        <dbReference type="PROSITE" id="PS50011"/>
    </source>
</evidence>
<dbReference type="PANTHER" id="PTHR43895">
    <property type="entry name" value="CALCIUM/CALMODULIN-DEPENDENT PROTEIN KINASE KINASE-RELATED"/>
    <property type="match status" value="1"/>
</dbReference>
<evidence type="ECO:0000256" key="9">
    <source>
        <dbReference type="SAM" id="MobiDB-lite"/>
    </source>
</evidence>
<evidence type="ECO:0000256" key="5">
    <source>
        <dbReference type="ARBA" id="ARBA00022777"/>
    </source>
</evidence>
<evidence type="ECO:0000256" key="3">
    <source>
        <dbReference type="ARBA" id="ARBA00022679"/>
    </source>
</evidence>
<dbReference type="Proteomes" id="UP000237271">
    <property type="component" value="Unassembled WGS sequence"/>
</dbReference>
<dbReference type="GO" id="GO:0005524">
    <property type="term" value="F:ATP binding"/>
    <property type="evidence" value="ECO:0007669"/>
    <property type="project" value="UniProtKB-KW"/>
</dbReference>
<proteinExistence type="predicted"/>
<organism evidence="11 12">
    <name type="scientific">Phytophthora palmivora</name>
    <dbReference type="NCBI Taxonomy" id="4796"/>
    <lineage>
        <taxon>Eukaryota</taxon>
        <taxon>Sar</taxon>
        <taxon>Stramenopiles</taxon>
        <taxon>Oomycota</taxon>
        <taxon>Peronosporomycetes</taxon>
        <taxon>Peronosporales</taxon>
        <taxon>Peronosporaceae</taxon>
        <taxon>Phytophthora</taxon>
    </lineage>
</organism>
<feature type="region of interest" description="Disordered" evidence="9">
    <location>
        <begin position="157"/>
        <end position="183"/>
    </location>
</feature>
<accession>A0A2P4X226</accession>
<dbReference type="PROSITE" id="PS50011">
    <property type="entry name" value="PROTEIN_KINASE_DOM"/>
    <property type="match status" value="1"/>
</dbReference>
<dbReference type="InterPro" id="IPR008271">
    <property type="entry name" value="Ser/Thr_kinase_AS"/>
</dbReference>
<dbReference type="AlphaFoldDB" id="A0A2P4X226"/>
<comment type="catalytic activity">
    <reaction evidence="7">
        <text>L-threonyl-[protein] + ATP = O-phospho-L-threonyl-[protein] + ADP + H(+)</text>
        <dbReference type="Rhea" id="RHEA:46608"/>
        <dbReference type="Rhea" id="RHEA-COMP:11060"/>
        <dbReference type="Rhea" id="RHEA-COMP:11605"/>
        <dbReference type="ChEBI" id="CHEBI:15378"/>
        <dbReference type="ChEBI" id="CHEBI:30013"/>
        <dbReference type="ChEBI" id="CHEBI:30616"/>
        <dbReference type="ChEBI" id="CHEBI:61977"/>
        <dbReference type="ChEBI" id="CHEBI:456216"/>
        <dbReference type="EC" id="2.7.11.1"/>
    </reaction>
</comment>
<dbReference type="InterPro" id="IPR000719">
    <property type="entry name" value="Prot_kinase_dom"/>
</dbReference>
<comment type="catalytic activity">
    <reaction evidence="8">
        <text>L-seryl-[protein] + ATP = O-phospho-L-seryl-[protein] + ADP + H(+)</text>
        <dbReference type="Rhea" id="RHEA:17989"/>
        <dbReference type="Rhea" id="RHEA-COMP:9863"/>
        <dbReference type="Rhea" id="RHEA-COMP:11604"/>
        <dbReference type="ChEBI" id="CHEBI:15378"/>
        <dbReference type="ChEBI" id="CHEBI:29999"/>
        <dbReference type="ChEBI" id="CHEBI:30616"/>
        <dbReference type="ChEBI" id="CHEBI:83421"/>
        <dbReference type="ChEBI" id="CHEBI:456216"/>
        <dbReference type="EC" id="2.7.11.1"/>
    </reaction>
</comment>
<keyword evidence="5 11" id="KW-0418">Kinase</keyword>
<dbReference type="Pfam" id="PF00069">
    <property type="entry name" value="Pkinase"/>
    <property type="match status" value="1"/>
</dbReference>
<comment type="caution">
    <text evidence="11">The sequence shown here is derived from an EMBL/GenBank/DDBJ whole genome shotgun (WGS) entry which is preliminary data.</text>
</comment>
<evidence type="ECO:0000256" key="7">
    <source>
        <dbReference type="ARBA" id="ARBA00047899"/>
    </source>
</evidence>
<dbReference type="GO" id="GO:0004674">
    <property type="term" value="F:protein serine/threonine kinase activity"/>
    <property type="evidence" value="ECO:0007669"/>
    <property type="project" value="UniProtKB-KW"/>
</dbReference>
<dbReference type="SUPFAM" id="SSF56112">
    <property type="entry name" value="Protein kinase-like (PK-like)"/>
    <property type="match status" value="1"/>
</dbReference>
<evidence type="ECO:0000256" key="1">
    <source>
        <dbReference type="ARBA" id="ARBA00012513"/>
    </source>
</evidence>
<evidence type="ECO:0000256" key="4">
    <source>
        <dbReference type="ARBA" id="ARBA00022741"/>
    </source>
</evidence>
<keyword evidence="4" id="KW-0547">Nucleotide-binding</keyword>
<keyword evidence="6" id="KW-0067">ATP-binding</keyword>
<protein>
    <recommendedName>
        <fullName evidence="1">non-specific serine/threonine protein kinase</fullName>
        <ecNumber evidence="1">2.7.11.1</ecNumber>
    </recommendedName>
</protein>
<keyword evidence="12" id="KW-1185">Reference proteome</keyword>
<evidence type="ECO:0000256" key="2">
    <source>
        <dbReference type="ARBA" id="ARBA00022527"/>
    </source>
</evidence>
<dbReference type="PROSITE" id="PS00108">
    <property type="entry name" value="PROTEIN_KINASE_ST"/>
    <property type="match status" value="1"/>
</dbReference>
<dbReference type="OrthoDB" id="539158at2759"/>
<dbReference type="Gene3D" id="3.30.200.20">
    <property type="entry name" value="Phosphorylase Kinase, domain 1"/>
    <property type="match status" value="2"/>
</dbReference>
<dbReference type="EMBL" id="NCKW01017087">
    <property type="protein sequence ID" value="POM59603.1"/>
    <property type="molecule type" value="Genomic_DNA"/>
</dbReference>
<dbReference type="InterPro" id="IPR011009">
    <property type="entry name" value="Kinase-like_dom_sf"/>
</dbReference>
<evidence type="ECO:0000256" key="6">
    <source>
        <dbReference type="ARBA" id="ARBA00022840"/>
    </source>
</evidence>
<gene>
    <name evidence="11" type="ORF">PHPALM_31635</name>
</gene>
<sequence>MALLKNKYMPLSEADVSPERVATYDGQYITLSASPGVSAFVMGNYLGGGIAGVVYEAFDQRMKRPVAVKILNPVGYKLTSPGALRRAEIVQKGVPIVGNVRGMTLDNVYWVHLPRRKDLVACYVTGGPTPPVLRELTLEMCVSLWLLDHHDDELRQQPQIPRRRRPRSADRMTASLSCEDPVQEPSRRNLAAAAAAATTEQVEENADVGDGDDVVVVNDVAYVIPTMPAKYRAFLQARKTIYREIAHMHKLTGNSVSGERIGSGHENVLQLYDVLELVQPSKSTIFLVLELAYGGELFDRIRGDSGVEEEVARTYFTQLLAGVRYCHQLGIVHRDLKPENLLLSDSDVLKIADFGLSAHFIAAVSSGASGDDHDNNGESGITNIMPPSRFRRLNSIVGSPHYVAPEVLQNARYGYDGRKADMWSSGVILYGLLVGTLPFGRDLATCPRYLKFGEWLRSLPVDPHTGKLMFDTNLFQNGGNTSGKQQLPEMSSTHPNFHASPPMLGLMLNGSNMLWNQNQASGSCSPSASGNSPFSSDANMLKSGAAGVGGVQSRRSVAFPTWFFPSTLSPPAVFLLASLLHPDPSKRISCEEACKSSWVLDA</sequence>
<evidence type="ECO:0000313" key="12">
    <source>
        <dbReference type="Proteomes" id="UP000237271"/>
    </source>
</evidence>
<dbReference type="Gene3D" id="1.10.510.10">
    <property type="entry name" value="Transferase(Phosphotransferase) domain 1"/>
    <property type="match status" value="1"/>
</dbReference>
<evidence type="ECO:0000313" key="11">
    <source>
        <dbReference type="EMBL" id="POM59603.1"/>
    </source>
</evidence>
<dbReference type="EC" id="2.7.11.1" evidence="1"/>
<dbReference type="PANTHER" id="PTHR43895:SF32">
    <property type="entry name" value="SERINE_THREONINE-PROTEIN KINASE CHK1"/>
    <property type="match status" value="1"/>
</dbReference>
<keyword evidence="2" id="KW-0723">Serine/threonine-protein kinase</keyword>
<keyword evidence="3" id="KW-0808">Transferase</keyword>
<name>A0A2P4X226_9STRA</name>
<reference evidence="11 12" key="1">
    <citation type="journal article" date="2017" name="Genome Biol. Evol.">
        <title>Phytophthora megakarya and P. palmivora, closely related causal agents of cacao black pod rot, underwent increases in genome sizes and gene numbers by different mechanisms.</title>
        <authorList>
            <person name="Ali S.S."/>
            <person name="Shao J."/>
            <person name="Lary D.J."/>
            <person name="Kronmiller B."/>
            <person name="Shen D."/>
            <person name="Strem M.D."/>
            <person name="Amoako-Attah I."/>
            <person name="Akrofi A.Y."/>
            <person name="Begoude B.A."/>
            <person name="Ten Hoopen G.M."/>
            <person name="Coulibaly K."/>
            <person name="Kebe B.I."/>
            <person name="Melnick R.L."/>
            <person name="Guiltinan M.J."/>
            <person name="Tyler B.M."/>
            <person name="Meinhardt L.W."/>
            <person name="Bailey B.A."/>
        </authorList>
    </citation>
    <scope>NUCLEOTIDE SEQUENCE [LARGE SCALE GENOMIC DNA]</scope>
    <source>
        <strain evidence="12">sbr112.9</strain>
    </source>
</reference>
<evidence type="ECO:0000256" key="8">
    <source>
        <dbReference type="ARBA" id="ARBA00048679"/>
    </source>
</evidence>
<dbReference type="GO" id="GO:0007165">
    <property type="term" value="P:signal transduction"/>
    <property type="evidence" value="ECO:0007669"/>
    <property type="project" value="TreeGrafter"/>
</dbReference>